<feature type="transmembrane region" description="Helical" evidence="13">
    <location>
        <begin position="228"/>
        <end position="249"/>
    </location>
</feature>
<comment type="similarity">
    <text evidence="2">Belongs to the G-protein coupled receptor 2 family.</text>
</comment>
<dbReference type="GO" id="GO:0017046">
    <property type="term" value="F:peptide hormone binding"/>
    <property type="evidence" value="ECO:0007669"/>
    <property type="project" value="TreeGrafter"/>
</dbReference>
<sequence>MAYELDLVRDEFDPEKAREEMGIICTALFQKFPVKKEEGVQYCESDWDSFLCWLATPVGQVLSQPCPPFGQVLIDGFNATRKCLRNGTWEISDYRSCMKAENMQHHLDNYDFFESEIGVTVIYYIGYSITIVALIIALAIFGYFRSLRCLRNIIHCNLLCAFLLNGVVWLFLHNAVEKLYLYYPQKLCTSVVIFANYIHAIPFYWMFIEGLYLFTFIVWAFSAEKVRLWYYLLFGWCAPIIPTAVWAGIKLHKRNENCLLIPDMKYDIIYHGPVLLLLALNVFFITAIIWVLVTKLRASNTLETRQSRKAAKATVVLFPLLGVTYIFFIKAPTQTKELHWIFTHVNAVLQAFQGLFVAIIYCFLNGEVKSLVRLKVSALQDSRTLSRYTRSSFFGSPRRSSCYAMTTTTYNGKNTLVPAGATGATVSTAVSGSISNLASASEVSKAGHGEETSVMVVSGDLWPPSNRTDERQQKGEVLYSAEGETEASEAMMENML</sequence>
<keyword evidence="3" id="KW-1003">Cell membrane</keyword>
<dbReference type="GO" id="GO:0007188">
    <property type="term" value="P:adenylate cyclase-modulating G protein-coupled receptor signaling pathway"/>
    <property type="evidence" value="ECO:0007669"/>
    <property type="project" value="TreeGrafter"/>
</dbReference>
<dbReference type="SUPFAM" id="SSF81321">
    <property type="entry name" value="Family A G protein-coupled receptor-like"/>
    <property type="match status" value="1"/>
</dbReference>
<evidence type="ECO:0000256" key="5">
    <source>
        <dbReference type="ARBA" id="ARBA00022729"/>
    </source>
</evidence>
<evidence type="ECO:0000256" key="6">
    <source>
        <dbReference type="ARBA" id="ARBA00022989"/>
    </source>
</evidence>
<keyword evidence="11" id="KW-0325">Glycoprotein</keyword>
<organism evidence="16 17">
    <name type="scientific">Elysia crispata</name>
    <name type="common">lettuce slug</name>
    <dbReference type="NCBI Taxonomy" id="231223"/>
    <lineage>
        <taxon>Eukaryota</taxon>
        <taxon>Metazoa</taxon>
        <taxon>Spiralia</taxon>
        <taxon>Lophotrochozoa</taxon>
        <taxon>Mollusca</taxon>
        <taxon>Gastropoda</taxon>
        <taxon>Heterobranchia</taxon>
        <taxon>Euthyneura</taxon>
        <taxon>Panpulmonata</taxon>
        <taxon>Sacoglossa</taxon>
        <taxon>Placobranchoidea</taxon>
        <taxon>Plakobranchidae</taxon>
        <taxon>Elysia</taxon>
    </lineage>
</organism>
<evidence type="ECO:0000313" key="16">
    <source>
        <dbReference type="EMBL" id="KAK3759428.1"/>
    </source>
</evidence>
<feature type="transmembrane region" description="Helical" evidence="13">
    <location>
        <begin position="313"/>
        <end position="329"/>
    </location>
</feature>
<evidence type="ECO:0000256" key="8">
    <source>
        <dbReference type="ARBA" id="ARBA00023136"/>
    </source>
</evidence>
<dbReference type="SUPFAM" id="SSF111418">
    <property type="entry name" value="Hormone receptor domain"/>
    <property type="match status" value="1"/>
</dbReference>
<dbReference type="Pfam" id="PF02793">
    <property type="entry name" value="HRM"/>
    <property type="match status" value="1"/>
</dbReference>
<evidence type="ECO:0000256" key="3">
    <source>
        <dbReference type="ARBA" id="ARBA00022475"/>
    </source>
</evidence>
<feature type="domain" description="G-protein coupled receptors family 2 profile 1" evidence="14">
    <location>
        <begin position="24"/>
        <end position="101"/>
    </location>
</feature>
<dbReference type="PROSITE" id="PS00649">
    <property type="entry name" value="G_PROTEIN_RECEP_F2_1"/>
    <property type="match status" value="1"/>
</dbReference>
<name>A0AAE0YY60_9GAST</name>
<feature type="transmembrane region" description="Helical" evidence="13">
    <location>
        <begin position="341"/>
        <end position="364"/>
    </location>
</feature>
<evidence type="ECO:0000256" key="13">
    <source>
        <dbReference type="SAM" id="Phobius"/>
    </source>
</evidence>
<dbReference type="InterPro" id="IPR000832">
    <property type="entry name" value="GPCR_2_secretin-like"/>
</dbReference>
<dbReference type="Proteomes" id="UP001283361">
    <property type="component" value="Unassembled WGS sequence"/>
</dbReference>
<gene>
    <name evidence="16" type="ORF">RRG08_009100</name>
</gene>
<keyword evidence="10" id="KW-0675">Receptor</keyword>
<dbReference type="Gene3D" id="1.20.1070.10">
    <property type="entry name" value="Rhodopsin 7-helix transmembrane proteins"/>
    <property type="match status" value="1"/>
</dbReference>
<protein>
    <submittedName>
        <fullName evidence="16">Uncharacterized protein</fullName>
    </submittedName>
</protein>
<keyword evidence="9" id="KW-1015">Disulfide bond</keyword>
<dbReference type="PROSITE" id="PS00650">
    <property type="entry name" value="G_PROTEIN_RECEP_F2_2"/>
    <property type="match status" value="1"/>
</dbReference>
<evidence type="ECO:0000256" key="10">
    <source>
        <dbReference type="ARBA" id="ARBA00023170"/>
    </source>
</evidence>
<dbReference type="Pfam" id="PF00002">
    <property type="entry name" value="7tm_2"/>
    <property type="match status" value="1"/>
</dbReference>
<dbReference type="PROSITE" id="PS50227">
    <property type="entry name" value="G_PROTEIN_RECEP_F2_3"/>
    <property type="match status" value="1"/>
</dbReference>
<keyword evidence="7" id="KW-0297">G-protein coupled receptor</keyword>
<reference evidence="16" key="1">
    <citation type="journal article" date="2023" name="G3 (Bethesda)">
        <title>A reference genome for the long-term kleptoplast-retaining sea slug Elysia crispata morphotype clarki.</title>
        <authorList>
            <person name="Eastman K.E."/>
            <person name="Pendleton A.L."/>
            <person name="Shaikh M.A."/>
            <person name="Suttiyut T."/>
            <person name="Ogas R."/>
            <person name="Tomko P."/>
            <person name="Gavelis G."/>
            <person name="Widhalm J.R."/>
            <person name="Wisecaver J.H."/>
        </authorList>
    </citation>
    <scope>NUCLEOTIDE SEQUENCE</scope>
    <source>
        <strain evidence="16">ECLA1</strain>
    </source>
</reference>
<dbReference type="PROSITE" id="PS50261">
    <property type="entry name" value="G_PROTEIN_RECEP_F2_4"/>
    <property type="match status" value="1"/>
</dbReference>
<dbReference type="GO" id="GO:0005886">
    <property type="term" value="C:plasma membrane"/>
    <property type="evidence" value="ECO:0007669"/>
    <property type="project" value="UniProtKB-SubCell"/>
</dbReference>
<keyword evidence="12" id="KW-0807">Transducer</keyword>
<dbReference type="PANTHER" id="PTHR45620:SF15">
    <property type="entry name" value="DIURETIC HORMONE 44 RECEPTOR 1-RELATED"/>
    <property type="match status" value="1"/>
</dbReference>
<dbReference type="GO" id="GO:0008528">
    <property type="term" value="F:G protein-coupled peptide receptor activity"/>
    <property type="evidence" value="ECO:0007669"/>
    <property type="project" value="TreeGrafter"/>
</dbReference>
<keyword evidence="5" id="KW-0732">Signal</keyword>
<feature type="transmembrane region" description="Helical" evidence="13">
    <location>
        <begin position="156"/>
        <end position="176"/>
    </location>
</feature>
<evidence type="ECO:0000259" key="14">
    <source>
        <dbReference type="PROSITE" id="PS50227"/>
    </source>
</evidence>
<evidence type="ECO:0000256" key="4">
    <source>
        <dbReference type="ARBA" id="ARBA00022692"/>
    </source>
</evidence>
<evidence type="ECO:0000256" key="7">
    <source>
        <dbReference type="ARBA" id="ARBA00023040"/>
    </source>
</evidence>
<keyword evidence="6 13" id="KW-1133">Transmembrane helix</keyword>
<dbReference type="PANTHER" id="PTHR45620">
    <property type="entry name" value="PDF RECEPTOR-LIKE PROTEIN-RELATED"/>
    <property type="match status" value="1"/>
</dbReference>
<feature type="transmembrane region" description="Helical" evidence="13">
    <location>
        <begin position="121"/>
        <end position="144"/>
    </location>
</feature>
<feature type="domain" description="G-protein coupled receptors family 2 profile 2" evidence="15">
    <location>
        <begin position="119"/>
        <end position="365"/>
    </location>
</feature>
<dbReference type="SMART" id="SM00008">
    <property type="entry name" value="HormR"/>
    <property type="match status" value="1"/>
</dbReference>
<evidence type="ECO:0000313" key="17">
    <source>
        <dbReference type="Proteomes" id="UP001283361"/>
    </source>
</evidence>
<evidence type="ECO:0000259" key="15">
    <source>
        <dbReference type="PROSITE" id="PS50261"/>
    </source>
</evidence>
<keyword evidence="8 13" id="KW-0472">Membrane</keyword>
<comment type="subcellular location">
    <subcellularLocation>
        <location evidence="1">Cell membrane</location>
        <topology evidence="1">Multi-pass membrane protein</topology>
    </subcellularLocation>
</comment>
<proteinExistence type="inferred from homology"/>
<dbReference type="InterPro" id="IPR050332">
    <property type="entry name" value="GPCR_2"/>
</dbReference>
<evidence type="ECO:0000256" key="12">
    <source>
        <dbReference type="ARBA" id="ARBA00023224"/>
    </source>
</evidence>
<feature type="transmembrane region" description="Helical" evidence="13">
    <location>
        <begin position="203"/>
        <end position="221"/>
    </location>
</feature>
<accession>A0AAE0YY60</accession>
<feature type="transmembrane region" description="Helical" evidence="13">
    <location>
        <begin position="269"/>
        <end position="293"/>
    </location>
</feature>
<dbReference type="PRINTS" id="PR00249">
    <property type="entry name" value="GPCRSECRETIN"/>
</dbReference>
<evidence type="ECO:0000256" key="2">
    <source>
        <dbReference type="ARBA" id="ARBA00005314"/>
    </source>
</evidence>
<dbReference type="PRINTS" id="PR01279">
    <property type="entry name" value="CRFRECEPTOR"/>
</dbReference>
<evidence type="ECO:0000256" key="9">
    <source>
        <dbReference type="ARBA" id="ARBA00023157"/>
    </source>
</evidence>
<comment type="caution">
    <text evidence="16">The sequence shown here is derived from an EMBL/GenBank/DDBJ whole genome shotgun (WGS) entry which is preliminary data.</text>
</comment>
<dbReference type="InterPro" id="IPR036445">
    <property type="entry name" value="GPCR_2_extracell_dom_sf"/>
</dbReference>
<evidence type="ECO:0000256" key="11">
    <source>
        <dbReference type="ARBA" id="ARBA00023180"/>
    </source>
</evidence>
<dbReference type="AlphaFoldDB" id="A0AAE0YY60"/>
<dbReference type="InterPro" id="IPR003051">
    <property type="entry name" value="GPCR_2_CRF_rcpt"/>
</dbReference>
<dbReference type="InterPro" id="IPR017983">
    <property type="entry name" value="GPCR_2_secretin-like_CS"/>
</dbReference>
<dbReference type="InterPro" id="IPR017981">
    <property type="entry name" value="GPCR_2-like_7TM"/>
</dbReference>
<dbReference type="Gene3D" id="4.10.1240.10">
    <property type="entry name" value="GPCR, family 2, extracellular hormone receptor domain"/>
    <property type="match status" value="1"/>
</dbReference>
<dbReference type="GO" id="GO:0007166">
    <property type="term" value="P:cell surface receptor signaling pathway"/>
    <property type="evidence" value="ECO:0007669"/>
    <property type="project" value="InterPro"/>
</dbReference>
<keyword evidence="17" id="KW-1185">Reference proteome</keyword>
<keyword evidence="4 13" id="KW-0812">Transmembrane</keyword>
<evidence type="ECO:0000256" key="1">
    <source>
        <dbReference type="ARBA" id="ARBA00004651"/>
    </source>
</evidence>
<dbReference type="InterPro" id="IPR001879">
    <property type="entry name" value="GPCR_2_extracellular_dom"/>
</dbReference>
<dbReference type="EMBL" id="JAWDGP010005124">
    <property type="protein sequence ID" value="KAK3759428.1"/>
    <property type="molecule type" value="Genomic_DNA"/>
</dbReference>